<dbReference type="Proteomes" id="UP001159363">
    <property type="component" value="Chromosome 12"/>
</dbReference>
<dbReference type="Pfam" id="PF13843">
    <property type="entry name" value="DDE_Tnp_1_7"/>
    <property type="match status" value="1"/>
</dbReference>
<protein>
    <recommendedName>
        <fullName evidence="1">PiggyBac transposable element-derived protein domain-containing protein</fullName>
    </recommendedName>
</protein>
<feature type="domain" description="PiggyBac transposable element-derived protein" evidence="1">
    <location>
        <begin position="54"/>
        <end position="98"/>
    </location>
</feature>
<accession>A0ABQ9GCI4</accession>
<dbReference type="PANTHER" id="PTHR46599">
    <property type="entry name" value="PIGGYBAC TRANSPOSABLE ELEMENT-DERIVED PROTEIN 4"/>
    <property type="match status" value="1"/>
</dbReference>
<reference evidence="2 3" key="1">
    <citation type="submission" date="2023-02" db="EMBL/GenBank/DDBJ databases">
        <title>LHISI_Scaffold_Assembly.</title>
        <authorList>
            <person name="Stuart O.P."/>
            <person name="Cleave R."/>
            <person name="Magrath M.J.L."/>
            <person name="Mikheyev A.S."/>
        </authorList>
    </citation>
    <scope>NUCLEOTIDE SEQUENCE [LARGE SCALE GENOMIC DNA]</scope>
    <source>
        <strain evidence="2">Daus_M_001</strain>
        <tissue evidence="2">Leg muscle</tissue>
    </source>
</reference>
<sequence length="98" mass="11296">MANKPDKFGIKFWIAADSMGSPYLGKEDGRSRDQLLGTCIVLRLLKPYFQCGRKYYNATKFGVGLMDQMTRKYSVESASRRWRVHVFSNVLDFAYINA</sequence>
<evidence type="ECO:0000313" key="3">
    <source>
        <dbReference type="Proteomes" id="UP001159363"/>
    </source>
</evidence>
<dbReference type="InterPro" id="IPR029526">
    <property type="entry name" value="PGBD"/>
</dbReference>
<organism evidence="2 3">
    <name type="scientific">Dryococelus australis</name>
    <dbReference type="NCBI Taxonomy" id="614101"/>
    <lineage>
        <taxon>Eukaryota</taxon>
        <taxon>Metazoa</taxon>
        <taxon>Ecdysozoa</taxon>
        <taxon>Arthropoda</taxon>
        <taxon>Hexapoda</taxon>
        <taxon>Insecta</taxon>
        <taxon>Pterygota</taxon>
        <taxon>Neoptera</taxon>
        <taxon>Polyneoptera</taxon>
        <taxon>Phasmatodea</taxon>
        <taxon>Verophasmatodea</taxon>
        <taxon>Anareolatae</taxon>
        <taxon>Phasmatidae</taxon>
        <taxon>Eurycanthinae</taxon>
        <taxon>Dryococelus</taxon>
    </lineage>
</organism>
<evidence type="ECO:0000313" key="2">
    <source>
        <dbReference type="EMBL" id="KAJ8869912.1"/>
    </source>
</evidence>
<proteinExistence type="predicted"/>
<keyword evidence="3" id="KW-1185">Reference proteome</keyword>
<evidence type="ECO:0000259" key="1">
    <source>
        <dbReference type="Pfam" id="PF13843"/>
    </source>
</evidence>
<dbReference type="EMBL" id="JARBHB010000013">
    <property type="protein sequence ID" value="KAJ8869912.1"/>
    <property type="molecule type" value="Genomic_DNA"/>
</dbReference>
<name>A0ABQ9GCI4_9NEOP</name>
<gene>
    <name evidence="2" type="ORF">PR048_028921</name>
</gene>
<dbReference type="PANTHER" id="PTHR46599:SF6">
    <property type="entry name" value="DUAL SPECIFICITY PHOSPHATASE 26"/>
    <property type="match status" value="1"/>
</dbReference>
<comment type="caution">
    <text evidence="2">The sequence shown here is derived from an EMBL/GenBank/DDBJ whole genome shotgun (WGS) entry which is preliminary data.</text>
</comment>